<evidence type="ECO:0000313" key="2">
    <source>
        <dbReference type="EMBL" id="MBP2706707.1"/>
    </source>
</evidence>
<dbReference type="Gene3D" id="1.10.510.10">
    <property type="entry name" value="Transferase(Phosphotransferase) domain 1"/>
    <property type="match status" value="1"/>
</dbReference>
<dbReference type="RefSeq" id="WP_210157977.1">
    <property type="nucleotide sequence ID" value="NZ_JAFCNB010000013.1"/>
</dbReference>
<name>A0A941AL10_9ACTN</name>
<sequence>MTVSIAAGVPAALAEACRQAGLSSTGARLLRSVANVVYHLPTEGVVVRLAEATTPGKLDRLVTSLKVTRWLHEQGFPVIRPLDVRQPIAAEGCLATFWYYEEGGPSGGAEHDPAPLGVLLRWLHALPSVPFALPTYDPFGGIRRAVHASLVIGDDERTWLLDRCAGLEETYYERLDFALPYGLIHGDAHRGNLIRTPERLLLCDWDSVSAGPREIDLVPTLQGVRFGLSEEQRSGFVRAYGGDIRRWPGYPVLRDIRELQTLTAVLRNAHRDPAAEEELRHRLASLRAGDDRTWHPV</sequence>
<dbReference type="InterPro" id="IPR011009">
    <property type="entry name" value="Kinase-like_dom_sf"/>
</dbReference>
<gene>
    <name evidence="2" type="ORF">JOL79_23140</name>
</gene>
<evidence type="ECO:0000313" key="3">
    <source>
        <dbReference type="Proteomes" id="UP000674234"/>
    </source>
</evidence>
<proteinExistence type="predicted"/>
<protein>
    <submittedName>
        <fullName evidence="2">Aminoglycoside phosphotransferase family protein</fullName>
    </submittedName>
</protein>
<dbReference type="SUPFAM" id="SSF56112">
    <property type="entry name" value="Protein kinase-like (PK-like)"/>
    <property type="match status" value="1"/>
</dbReference>
<accession>A0A941AL10</accession>
<organism evidence="2 3">
    <name type="scientific">Microbispora oryzae</name>
    <dbReference type="NCBI Taxonomy" id="2806554"/>
    <lineage>
        <taxon>Bacteria</taxon>
        <taxon>Bacillati</taxon>
        <taxon>Actinomycetota</taxon>
        <taxon>Actinomycetes</taxon>
        <taxon>Streptosporangiales</taxon>
        <taxon>Streptosporangiaceae</taxon>
        <taxon>Microbispora</taxon>
    </lineage>
</organism>
<dbReference type="InterPro" id="IPR002575">
    <property type="entry name" value="Aminoglycoside_PTrfase"/>
</dbReference>
<comment type="caution">
    <text evidence="2">The sequence shown here is derived from an EMBL/GenBank/DDBJ whole genome shotgun (WGS) entry which is preliminary data.</text>
</comment>
<dbReference type="Pfam" id="PF01636">
    <property type="entry name" value="APH"/>
    <property type="match status" value="1"/>
</dbReference>
<dbReference type="Proteomes" id="UP000674234">
    <property type="component" value="Unassembled WGS sequence"/>
</dbReference>
<evidence type="ECO:0000259" key="1">
    <source>
        <dbReference type="Pfam" id="PF01636"/>
    </source>
</evidence>
<dbReference type="EMBL" id="JAFCNB010000013">
    <property type="protein sequence ID" value="MBP2706707.1"/>
    <property type="molecule type" value="Genomic_DNA"/>
</dbReference>
<feature type="domain" description="Aminoglycoside phosphotransferase" evidence="1">
    <location>
        <begin position="33"/>
        <end position="249"/>
    </location>
</feature>
<reference evidence="2" key="1">
    <citation type="submission" date="2021-02" db="EMBL/GenBank/DDBJ databases">
        <title>Draft genome sequence of Microbispora sp. RL4-1S isolated from rice leaves in Thailand.</title>
        <authorList>
            <person name="Muangham S."/>
            <person name="Duangmal K."/>
        </authorList>
    </citation>
    <scope>NUCLEOTIDE SEQUENCE</scope>
    <source>
        <strain evidence="2">RL4-1S</strain>
    </source>
</reference>
<keyword evidence="3" id="KW-1185">Reference proteome</keyword>
<dbReference type="AlphaFoldDB" id="A0A941AL10"/>